<evidence type="ECO:0000313" key="1">
    <source>
        <dbReference type="EMBL" id="KAF5777124.1"/>
    </source>
</evidence>
<gene>
    <name evidence="1" type="ORF">HanXRQr2_Chr12g0532001</name>
</gene>
<keyword evidence="2" id="KW-1185">Reference proteome</keyword>
<organism evidence="1 2">
    <name type="scientific">Helianthus annuus</name>
    <name type="common">Common sunflower</name>
    <dbReference type="NCBI Taxonomy" id="4232"/>
    <lineage>
        <taxon>Eukaryota</taxon>
        <taxon>Viridiplantae</taxon>
        <taxon>Streptophyta</taxon>
        <taxon>Embryophyta</taxon>
        <taxon>Tracheophyta</taxon>
        <taxon>Spermatophyta</taxon>
        <taxon>Magnoliopsida</taxon>
        <taxon>eudicotyledons</taxon>
        <taxon>Gunneridae</taxon>
        <taxon>Pentapetalae</taxon>
        <taxon>asterids</taxon>
        <taxon>campanulids</taxon>
        <taxon>Asterales</taxon>
        <taxon>Asteraceae</taxon>
        <taxon>Asteroideae</taxon>
        <taxon>Heliantheae alliance</taxon>
        <taxon>Heliantheae</taxon>
        <taxon>Helianthus</taxon>
    </lineage>
</organism>
<name>A0A9K3MUT7_HELAN</name>
<dbReference type="EMBL" id="MNCJ02000327">
    <property type="protein sequence ID" value="KAF5777124.1"/>
    <property type="molecule type" value="Genomic_DNA"/>
</dbReference>
<dbReference type="Gramene" id="mRNA:HanXRQr2_Chr12g0532001">
    <property type="protein sequence ID" value="CDS:HanXRQr2_Chr12g0532001.1"/>
    <property type="gene ID" value="HanXRQr2_Chr12g0532001"/>
</dbReference>
<dbReference type="Proteomes" id="UP000215914">
    <property type="component" value="Unassembled WGS sequence"/>
</dbReference>
<sequence>MEEANIFKCNIQGKSYILWIKQEHWHHEMFTDPSTLRYLKDIRRATSLSPIFSKNG</sequence>
<comment type="caution">
    <text evidence="1">The sequence shown here is derived from an EMBL/GenBank/DDBJ whole genome shotgun (WGS) entry which is preliminary data.</text>
</comment>
<proteinExistence type="predicted"/>
<dbReference type="AlphaFoldDB" id="A0A9K3MUT7"/>
<protein>
    <submittedName>
        <fullName evidence="1">Uncharacterized protein</fullName>
    </submittedName>
</protein>
<reference evidence="1" key="1">
    <citation type="journal article" date="2017" name="Nature">
        <title>The sunflower genome provides insights into oil metabolism, flowering and Asterid evolution.</title>
        <authorList>
            <person name="Badouin H."/>
            <person name="Gouzy J."/>
            <person name="Grassa C.J."/>
            <person name="Murat F."/>
            <person name="Staton S.E."/>
            <person name="Cottret L."/>
            <person name="Lelandais-Briere C."/>
            <person name="Owens G.L."/>
            <person name="Carrere S."/>
            <person name="Mayjonade B."/>
            <person name="Legrand L."/>
            <person name="Gill N."/>
            <person name="Kane N.C."/>
            <person name="Bowers J.E."/>
            <person name="Hubner S."/>
            <person name="Bellec A."/>
            <person name="Berard A."/>
            <person name="Berges H."/>
            <person name="Blanchet N."/>
            <person name="Boniface M.C."/>
            <person name="Brunel D."/>
            <person name="Catrice O."/>
            <person name="Chaidir N."/>
            <person name="Claudel C."/>
            <person name="Donnadieu C."/>
            <person name="Faraut T."/>
            <person name="Fievet G."/>
            <person name="Helmstetter N."/>
            <person name="King M."/>
            <person name="Knapp S.J."/>
            <person name="Lai Z."/>
            <person name="Le Paslier M.C."/>
            <person name="Lippi Y."/>
            <person name="Lorenzon L."/>
            <person name="Mandel J.R."/>
            <person name="Marage G."/>
            <person name="Marchand G."/>
            <person name="Marquand E."/>
            <person name="Bret-Mestries E."/>
            <person name="Morien E."/>
            <person name="Nambeesan S."/>
            <person name="Nguyen T."/>
            <person name="Pegot-Espagnet P."/>
            <person name="Pouilly N."/>
            <person name="Raftis F."/>
            <person name="Sallet E."/>
            <person name="Schiex T."/>
            <person name="Thomas J."/>
            <person name="Vandecasteele C."/>
            <person name="Vares D."/>
            <person name="Vear F."/>
            <person name="Vautrin S."/>
            <person name="Crespi M."/>
            <person name="Mangin B."/>
            <person name="Burke J.M."/>
            <person name="Salse J."/>
            <person name="Munos S."/>
            <person name="Vincourt P."/>
            <person name="Rieseberg L.H."/>
            <person name="Langlade N.B."/>
        </authorList>
    </citation>
    <scope>NUCLEOTIDE SEQUENCE</scope>
    <source>
        <tissue evidence="1">Leaves</tissue>
    </source>
</reference>
<reference evidence="1" key="2">
    <citation type="submission" date="2020-06" db="EMBL/GenBank/DDBJ databases">
        <title>Helianthus annuus Genome sequencing and assembly Release 2.</title>
        <authorList>
            <person name="Gouzy J."/>
            <person name="Langlade N."/>
            <person name="Munos S."/>
        </authorList>
    </citation>
    <scope>NUCLEOTIDE SEQUENCE</scope>
    <source>
        <tissue evidence="1">Leaves</tissue>
    </source>
</reference>
<evidence type="ECO:0000313" key="2">
    <source>
        <dbReference type="Proteomes" id="UP000215914"/>
    </source>
</evidence>
<accession>A0A9K3MUT7</accession>